<evidence type="ECO:0000259" key="2">
    <source>
        <dbReference type="Pfam" id="PF00578"/>
    </source>
</evidence>
<dbReference type="Proteomes" id="UP000298416">
    <property type="component" value="Unassembled WGS sequence"/>
</dbReference>
<dbReference type="GO" id="GO:0005829">
    <property type="term" value="C:cytosol"/>
    <property type="evidence" value="ECO:0007669"/>
    <property type="project" value="TreeGrafter"/>
</dbReference>
<organism evidence="3">
    <name type="scientific">Salvia splendens</name>
    <name type="common">Scarlet sage</name>
    <dbReference type="NCBI Taxonomy" id="180675"/>
    <lineage>
        <taxon>Eukaryota</taxon>
        <taxon>Viridiplantae</taxon>
        <taxon>Streptophyta</taxon>
        <taxon>Embryophyta</taxon>
        <taxon>Tracheophyta</taxon>
        <taxon>Spermatophyta</taxon>
        <taxon>Magnoliopsida</taxon>
        <taxon>eudicotyledons</taxon>
        <taxon>Gunneridae</taxon>
        <taxon>Pentapetalae</taxon>
        <taxon>asterids</taxon>
        <taxon>lamiids</taxon>
        <taxon>Lamiales</taxon>
        <taxon>Lamiaceae</taxon>
        <taxon>Nepetoideae</taxon>
        <taxon>Mentheae</taxon>
        <taxon>Salviinae</taxon>
        <taxon>Salvia</taxon>
        <taxon>Salvia subgen. Calosphace</taxon>
        <taxon>core Calosphace</taxon>
    </lineage>
</organism>
<reference evidence="3" key="1">
    <citation type="submission" date="2018-01" db="EMBL/GenBank/DDBJ databases">
        <authorList>
            <person name="Mao J.F."/>
        </authorList>
    </citation>
    <scope>NUCLEOTIDE SEQUENCE</scope>
    <source>
        <strain evidence="3">Huo1</strain>
        <tissue evidence="3">Leaf</tissue>
    </source>
</reference>
<dbReference type="Pfam" id="PF00578">
    <property type="entry name" value="AhpC-TSA"/>
    <property type="match status" value="1"/>
</dbReference>
<feature type="domain" description="Alkyl hydroperoxide reductase subunit C/ Thiol specific antioxidant" evidence="2">
    <location>
        <begin position="1"/>
        <end position="85"/>
    </location>
</feature>
<evidence type="ECO:0000256" key="1">
    <source>
        <dbReference type="SAM" id="MobiDB-lite"/>
    </source>
</evidence>
<dbReference type="GO" id="GO:0016491">
    <property type="term" value="F:oxidoreductase activity"/>
    <property type="evidence" value="ECO:0007669"/>
    <property type="project" value="InterPro"/>
</dbReference>
<dbReference type="AlphaFoldDB" id="A0A8X9A5C6"/>
<name>A0A8X9A5C6_SALSN</name>
<accession>A0A8X9A5C6</accession>
<dbReference type="PANTHER" id="PTHR43503">
    <property type="entry name" value="MCG48959-RELATED"/>
    <property type="match status" value="1"/>
</dbReference>
<reference evidence="3" key="2">
    <citation type="submission" date="2020-08" db="EMBL/GenBank/DDBJ databases">
        <title>Plant Genome Project.</title>
        <authorList>
            <person name="Zhang R.-G."/>
        </authorList>
    </citation>
    <scope>NUCLEOTIDE SEQUENCE</scope>
    <source>
        <strain evidence="3">Huo1</strain>
        <tissue evidence="3">Leaf</tissue>
    </source>
</reference>
<sequence length="152" mass="16462">MAAYADKFSELGVKLLGLSADDVESHNAWIKDIEAYCNGCKVTDPIAADPERRIIKELNMVDPDEKDSSGNQVPSRALHIVGRNMEEVVRVAESLQRAAKGEAVVISPSVSNEEANRMFPQGYKTADVPSNKGYLRSGADPEKIASKGSTRA</sequence>
<evidence type="ECO:0000313" key="3">
    <source>
        <dbReference type="EMBL" id="KAG6428261.1"/>
    </source>
</evidence>
<dbReference type="OrthoDB" id="2996783at2759"/>
<evidence type="ECO:0000313" key="4">
    <source>
        <dbReference type="Proteomes" id="UP000298416"/>
    </source>
</evidence>
<comment type="caution">
    <text evidence="3">The sequence shown here is derived from an EMBL/GenBank/DDBJ whole genome shotgun (WGS) entry which is preliminary data.</text>
</comment>
<feature type="region of interest" description="Disordered" evidence="1">
    <location>
        <begin position="121"/>
        <end position="152"/>
    </location>
</feature>
<dbReference type="GO" id="GO:0016209">
    <property type="term" value="F:antioxidant activity"/>
    <property type="evidence" value="ECO:0007669"/>
    <property type="project" value="InterPro"/>
</dbReference>
<dbReference type="EMBL" id="PNBA02000004">
    <property type="protein sequence ID" value="KAG6428261.1"/>
    <property type="molecule type" value="Genomic_DNA"/>
</dbReference>
<keyword evidence="4" id="KW-1185">Reference proteome</keyword>
<dbReference type="GO" id="GO:0045454">
    <property type="term" value="P:cell redox homeostasis"/>
    <property type="evidence" value="ECO:0007669"/>
    <property type="project" value="TreeGrafter"/>
</dbReference>
<dbReference type="PANTHER" id="PTHR43503:SF4">
    <property type="entry name" value="PEROXIREDOXIN-6"/>
    <property type="match status" value="1"/>
</dbReference>
<gene>
    <name evidence="3" type="ORF">SASPL_112512</name>
</gene>
<protein>
    <recommendedName>
        <fullName evidence="2">Alkyl hydroperoxide reductase subunit C/ Thiol specific antioxidant domain-containing protein</fullName>
    </recommendedName>
</protein>
<proteinExistence type="predicted"/>
<dbReference type="InterPro" id="IPR000866">
    <property type="entry name" value="AhpC/TSA"/>
</dbReference>
<dbReference type="GO" id="GO:0005739">
    <property type="term" value="C:mitochondrion"/>
    <property type="evidence" value="ECO:0007669"/>
    <property type="project" value="TreeGrafter"/>
</dbReference>